<accession>A0ABT5LJX3</accession>
<dbReference type="PANTHER" id="PTHR34985">
    <property type="entry name" value="SLR0554 PROTEIN"/>
    <property type="match status" value="1"/>
</dbReference>
<evidence type="ECO:0000313" key="3">
    <source>
        <dbReference type="Proteomes" id="UP001217178"/>
    </source>
</evidence>
<dbReference type="EMBL" id="JAQRFI010000082">
    <property type="protein sequence ID" value="MDC9591412.1"/>
    <property type="molecule type" value="Genomic_DNA"/>
</dbReference>
<sequence>MEIRYSLGTSAEDGQPRELSVPDFDAFEQTLRDQRTTIDVLPNDTKEILDAKKRRLPYIWHTFKNGTARRRRSASAGDLYYLPLDLDGVTKIGWECIHEILGGYRGFAYTTASHEHPVAQGEYRIRIILSPSRPVSPVEKQPLLQSLQAEIMSIVDLLYDGPARWDDSVYRPAQMVFLPDERAQFWSFTGQAVDVDTLLSTVPLPLEIPDETEHDDLTRLVDLENIDNNTFEDLRSALWHPSLLQHAENYPTWAAMGNRLAWFKDTDHEEQARALWVEWSGIAAKGDVEAAANKWEQLTAERTGFQSVFSLAQKAGWVNPGAERFQSAVASADDFEDVTGELTEPAPLPSFKRDKWGQIEATIENVTKAVMRPDFIDVEIRFDQFRDEIMFAPAGTEQWQTFGDADYARLRITLEKRNFKPVGRELIRDAVLLAADENPFDSAIAWLNGLKWDGVPRIEQFYHTHLGTEDTPFTRAVSSYMWTALAGRVLKPGIKADMVPVLVGKQGCGKSSGVAALSPDPSFFTEISFAEKDDDLARKMRGRLVAEISELRGLNTKEQEAIKAFVTRTHENWIPKYREFATQFPRRTLFVGTTNEDEFLDDKTGNRRWLPVEVKKISVEDIKSDLTLLWAEAKVIFEEDGIRFRDAERLAAAVHEQYTIKDVWLETVERWLVTPDLMTEEIPRTREFLRAGDVLREALNIDPKNIGRREEMRISKILLVCGYKRVLRRINGKSQRVYEDDVTTCNNLEK</sequence>
<dbReference type="InterPro" id="IPR007936">
    <property type="entry name" value="VapE-like_dom"/>
</dbReference>
<dbReference type="Pfam" id="PF05272">
    <property type="entry name" value="VapE-like_dom"/>
    <property type="match status" value="1"/>
</dbReference>
<protein>
    <submittedName>
        <fullName evidence="2">Virulence-associated E family protein</fullName>
    </submittedName>
</protein>
<proteinExistence type="predicted"/>
<feature type="domain" description="Virulence-associated protein E-like" evidence="1">
    <location>
        <begin position="447"/>
        <end position="655"/>
    </location>
</feature>
<gene>
    <name evidence="2" type="ORF">PSI23_19530</name>
</gene>
<keyword evidence="3" id="KW-1185">Reference proteome</keyword>
<name>A0ABT5LJX3_9GAMM</name>
<dbReference type="SUPFAM" id="SSF52540">
    <property type="entry name" value="P-loop containing nucleoside triphosphate hydrolases"/>
    <property type="match status" value="1"/>
</dbReference>
<dbReference type="RefSeq" id="WP_273556639.1">
    <property type="nucleotide sequence ID" value="NZ_JAQRFI010000082.1"/>
</dbReference>
<reference evidence="2 3" key="1">
    <citation type="submission" date="2023-02" db="EMBL/GenBank/DDBJ databases">
        <title>Entomopathogenic bacteria.</title>
        <authorList>
            <person name="Machado R.A."/>
        </authorList>
    </citation>
    <scope>NUCLEOTIDE SEQUENCE [LARGE SCALE GENOMIC DNA]</scope>
    <source>
        <strain evidence="2 3">XENO-10</strain>
    </source>
</reference>
<evidence type="ECO:0000259" key="1">
    <source>
        <dbReference type="Pfam" id="PF05272"/>
    </source>
</evidence>
<comment type="caution">
    <text evidence="2">The sequence shown here is derived from an EMBL/GenBank/DDBJ whole genome shotgun (WGS) entry which is preliminary data.</text>
</comment>
<dbReference type="Proteomes" id="UP001217178">
    <property type="component" value="Unassembled WGS sequence"/>
</dbReference>
<dbReference type="PANTHER" id="PTHR34985:SF1">
    <property type="entry name" value="SLR0554 PROTEIN"/>
    <property type="match status" value="1"/>
</dbReference>
<dbReference type="InterPro" id="IPR027417">
    <property type="entry name" value="P-loop_NTPase"/>
</dbReference>
<organism evidence="2 3">
    <name type="scientific">Xenorhabdus yunnanensis</name>
    <dbReference type="NCBI Taxonomy" id="3025878"/>
    <lineage>
        <taxon>Bacteria</taxon>
        <taxon>Pseudomonadati</taxon>
        <taxon>Pseudomonadota</taxon>
        <taxon>Gammaproteobacteria</taxon>
        <taxon>Enterobacterales</taxon>
        <taxon>Morganellaceae</taxon>
        <taxon>Xenorhabdus</taxon>
    </lineage>
</organism>
<evidence type="ECO:0000313" key="2">
    <source>
        <dbReference type="EMBL" id="MDC9591412.1"/>
    </source>
</evidence>